<dbReference type="SUPFAM" id="SSF52540">
    <property type="entry name" value="P-loop containing nucleoside triphosphate hydrolases"/>
    <property type="match status" value="1"/>
</dbReference>
<evidence type="ECO:0000313" key="8">
    <source>
        <dbReference type="EMBL" id="GAA4259805.1"/>
    </source>
</evidence>
<keyword evidence="9" id="KW-1185">Reference proteome</keyword>
<evidence type="ECO:0000256" key="4">
    <source>
        <dbReference type="ARBA" id="ARBA00022989"/>
    </source>
</evidence>
<dbReference type="PANTHER" id="PTHR37937">
    <property type="entry name" value="CONJUGATIVE TRANSFER: DNA TRANSPORT"/>
    <property type="match status" value="1"/>
</dbReference>
<feature type="transmembrane region" description="Helical" evidence="6">
    <location>
        <begin position="100"/>
        <end position="122"/>
    </location>
</feature>
<keyword evidence="2" id="KW-1003">Cell membrane</keyword>
<feature type="transmembrane region" description="Helical" evidence="6">
    <location>
        <begin position="23"/>
        <end position="45"/>
    </location>
</feature>
<dbReference type="Pfam" id="PF12696">
    <property type="entry name" value="TraG-D_C"/>
    <property type="match status" value="1"/>
</dbReference>
<evidence type="ECO:0000259" key="7">
    <source>
        <dbReference type="Pfam" id="PF12696"/>
    </source>
</evidence>
<evidence type="ECO:0000256" key="6">
    <source>
        <dbReference type="SAM" id="Phobius"/>
    </source>
</evidence>
<proteinExistence type="predicted"/>
<dbReference type="Proteomes" id="UP001500620">
    <property type="component" value="Unassembled WGS sequence"/>
</dbReference>
<dbReference type="PANTHER" id="PTHR37937:SF1">
    <property type="entry name" value="CONJUGATIVE TRANSFER: DNA TRANSPORT"/>
    <property type="match status" value="1"/>
</dbReference>
<sequence>MARPPLSAPGRQLPQRGWTRADLWTRGGLLAAITVLTVLAGWTLWLAGQLGGVLAHGTWPGAGPGDAAVIVLRLPGHLGDPAAAWPAAARPALPPPWLLYLLWIVVFGAHLGALITGGVLTVPRFAHRTGFAGRREVDELLSADAVRARADIVRPGLTITDRDSAEDAAAKATRRADPLETGRFLGVDTLTGQPRYLANEYNRLAMGVPRFSGKTSRIVIPAIVDARGAVITTSTRLETAEVTFARRNQLGPTFVFEPRGTLPGVPRLRWSPLVGAGDPTVAWIRAAGFAAGAGLSTGVENGEYFRQQAAMLIRALLHAAAIDEHATMIDVLSWAQTPSNPRAERILRHHGVHAWADRLALHRESSGRGRESIQAVVSGALDAVSDPRVLATVSPPRGEHFDPLQWLAERGTLYLVGTRDAQASVAPLLAAISEDILYRAREQAFASPGGRVEPALYYIGDEISNVAPLTSLPSLMSEAGGTGVVLDILTQNRHQLHERWGRAGGQAIEASANRIIHLGGSADVAALRDAQALAGQVREVSSSHSWGGGRASVSEQARREHVLDLAELRTLPIGRAVALIGNLPPVELSIPAWYERDDAPALRENQAAFRRMLAAATPSARQGGGRL</sequence>
<evidence type="ECO:0000313" key="9">
    <source>
        <dbReference type="Proteomes" id="UP001500620"/>
    </source>
</evidence>
<dbReference type="Gene3D" id="3.40.50.300">
    <property type="entry name" value="P-loop containing nucleotide triphosphate hydrolases"/>
    <property type="match status" value="1"/>
</dbReference>
<gene>
    <name evidence="8" type="ORF">GCM10022255_085920</name>
</gene>
<keyword evidence="5 6" id="KW-0472">Membrane</keyword>
<accession>A0ABP8DN19</accession>
<evidence type="ECO:0000256" key="3">
    <source>
        <dbReference type="ARBA" id="ARBA00022692"/>
    </source>
</evidence>
<organism evidence="8 9">
    <name type="scientific">Dactylosporangium darangshiense</name>
    <dbReference type="NCBI Taxonomy" id="579108"/>
    <lineage>
        <taxon>Bacteria</taxon>
        <taxon>Bacillati</taxon>
        <taxon>Actinomycetota</taxon>
        <taxon>Actinomycetes</taxon>
        <taxon>Micromonosporales</taxon>
        <taxon>Micromonosporaceae</taxon>
        <taxon>Dactylosporangium</taxon>
    </lineage>
</organism>
<protein>
    <recommendedName>
        <fullName evidence="7">TraD/TraG TraM recognition site domain-containing protein</fullName>
    </recommendedName>
</protein>
<evidence type="ECO:0000256" key="5">
    <source>
        <dbReference type="ARBA" id="ARBA00023136"/>
    </source>
</evidence>
<dbReference type="RefSeq" id="WP_345136708.1">
    <property type="nucleotide sequence ID" value="NZ_BAABAT010000037.1"/>
</dbReference>
<keyword evidence="4 6" id="KW-1133">Transmembrane helix</keyword>
<reference evidence="9" key="1">
    <citation type="journal article" date="2019" name="Int. J. Syst. Evol. Microbiol.">
        <title>The Global Catalogue of Microorganisms (GCM) 10K type strain sequencing project: providing services to taxonomists for standard genome sequencing and annotation.</title>
        <authorList>
            <consortium name="The Broad Institute Genomics Platform"/>
            <consortium name="The Broad Institute Genome Sequencing Center for Infectious Disease"/>
            <person name="Wu L."/>
            <person name="Ma J."/>
        </authorList>
    </citation>
    <scope>NUCLEOTIDE SEQUENCE [LARGE SCALE GENOMIC DNA]</scope>
    <source>
        <strain evidence="9">JCM 17441</strain>
    </source>
</reference>
<dbReference type="InterPro" id="IPR051539">
    <property type="entry name" value="T4SS-coupling_protein"/>
</dbReference>
<comment type="caution">
    <text evidence="8">The sequence shown here is derived from an EMBL/GenBank/DDBJ whole genome shotgun (WGS) entry which is preliminary data.</text>
</comment>
<dbReference type="InterPro" id="IPR027417">
    <property type="entry name" value="P-loop_NTPase"/>
</dbReference>
<evidence type="ECO:0000256" key="1">
    <source>
        <dbReference type="ARBA" id="ARBA00004651"/>
    </source>
</evidence>
<dbReference type="InterPro" id="IPR032689">
    <property type="entry name" value="TraG-D_C"/>
</dbReference>
<keyword evidence="3 6" id="KW-0812">Transmembrane</keyword>
<dbReference type="CDD" id="cd01127">
    <property type="entry name" value="TrwB_TraG_TraD_VirD4"/>
    <property type="match status" value="1"/>
</dbReference>
<feature type="domain" description="TraD/TraG TraM recognition site" evidence="7">
    <location>
        <begin position="456"/>
        <end position="572"/>
    </location>
</feature>
<comment type="subcellular location">
    <subcellularLocation>
        <location evidence="1">Cell membrane</location>
        <topology evidence="1">Multi-pass membrane protein</topology>
    </subcellularLocation>
</comment>
<name>A0ABP8DN19_9ACTN</name>
<dbReference type="EMBL" id="BAABAT010000037">
    <property type="protein sequence ID" value="GAA4259805.1"/>
    <property type="molecule type" value="Genomic_DNA"/>
</dbReference>
<evidence type="ECO:0000256" key="2">
    <source>
        <dbReference type="ARBA" id="ARBA00022475"/>
    </source>
</evidence>